<feature type="transmembrane region" description="Helical" evidence="1">
    <location>
        <begin position="116"/>
        <end position="134"/>
    </location>
</feature>
<dbReference type="AlphaFoldDB" id="A0A8H6W2K6"/>
<dbReference type="Proteomes" id="UP000613580">
    <property type="component" value="Unassembled WGS sequence"/>
</dbReference>
<keyword evidence="1" id="KW-0812">Transmembrane</keyword>
<reference evidence="2" key="1">
    <citation type="submission" date="2020-05" db="EMBL/GenBank/DDBJ databases">
        <title>Mycena genomes resolve the evolution of fungal bioluminescence.</title>
        <authorList>
            <person name="Tsai I.J."/>
        </authorList>
    </citation>
    <scope>NUCLEOTIDE SEQUENCE</scope>
    <source>
        <strain evidence="2">110903Hualien_Pintung</strain>
    </source>
</reference>
<keyword evidence="1" id="KW-0472">Membrane</keyword>
<proteinExistence type="predicted"/>
<accession>A0A8H6W2K6</accession>
<evidence type="ECO:0000256" key="1">
    <source>
        <dbReference type="SAM" id="Phobius"/>
    </source>
</evidence>
<keyword evidence="1" id="KW-1133">Transmembrane helix</keyword>
<comment type="caution">
    <text evidence="2">The sequence shown here is derived from an EMBL/GenBank/DDBJ whole genome shotgun (WGS) entry which is preliminary data.</text>
</comment>
<organism evidence="2 3">
    <name type="scientific">Mycena chlorophos</name>
    <name type="common">Agaric fungus</name>
    <name type="synonym">Agaricus chlorophos</name>
    <dbReference type="NCBI Taxonomy" id="658473"/>
    <lineage>
        <taxon>Eukaryota</taxon>
        <taxon>Fungi</taxon>
        <taxon>Dikarya</taxon>
        <taxon>Basidiomycota</taxon>
        <taxon>Agaricomycotina</taxon>
        <taxon>Agaricomycetes</taxon>
        <taxon>Agaricomycetidae</taxon>
        <taxon>Agaricales</taxon>
        <taxon>Marasmiineae</taxon>
        <taxon>Mycenaceae</taxon>
        <taxon>Mycena</taxon>
    </lineage>
</organism>
<gene>
    <name evidence="2" type="ORF">HMN09_00900300</name>
</gene>
<name>A0A8H6W2K6_MYCCL</name>
<evidence type="ECO:0000313" key="2">
    <source>
        <dbReference type="EMBL" id="KAF7302657.1"/>
    </source>
</evidence>
<keyword evidence="3" id="KW-1185">Reference proteome</keyword>
<sequence>MANEHALPQFFLNLFSSLKSNALQYAALGTAILAITAYLMRSHLAHNCMTNIERRIRDIKDEIDKAEEEHAWSHHTIRRKIEADFASRKTPTRVKKMGAAFLQMLLDVLSELGNNALVYLAFIAVFVGGAVNLVGPLRTRVCMRDLERILHETRNMLDRGREEGMLCDKEFRLDVQLRLAKTEEVASSLRSRLLQKYGPECSPSMCEYFGVFGIVARKVRGCRRDVRGIQMMLLRRIEGERRKKICEHIQELEWRRGGRQDQG</sequence>
<dbReference type="OrthoDB" id="3001982at2759"/>
<feature type="transmembrane region" description="Helical" evidence="1">
    <location>
        <begin position="22"/>
        <end position="40"/>
    </location>
</feature>
<evidence type="ECO:0000313" key="3">
    <source>
        <dbReference type="Proteomes" id="UP000613580"/>
    </source>
</evidence>
<protein>
    <submittedName>
        <fullName evidence="2">Uncharacterized protein</fullName>
    </submittedName>
</protein>
<dbReference type="EMBL" id="JACAZE010000012">
    <property type="protein sequence ID" value="KAF7302657.1"/>
    <property type="molecule type" value="Genomic_DNA"/>
</dbReference>